<dbReference type="RefSeq" id="WP_389362595.1">
    <property type="nucleotide sequence ID" value="NZ_JBIACK010000010.1"/>
</dbReference>
<evidence type="ECO:0000313" key="2">
    <source>
        <dbReference type="EMBL" id="MFE8702637.1"/>
    </source>
</evidence>
<dbReference type="InterPro" id="IPR029491">
    <property type="entry name" value="Helicase_HTH"/>
</dbReference>
<evidence type="ECO:0000259" key="1">
    <source>
        <dbReference type="Pfam" id="PF14493"/>
    </source>
</evidence>
<comment type="caution">
    <text evidence="2">The sequence shown here is derived from an EMBL/GenBank/DDBJ whole genome shotgun (WGS) entry which is preliminary data.</text>
</comment>
<keyword evidence="3" id="KW-1185">Reference proteome</keyword>
<dbReference type="InterPro" id="IPR008308">
    <property type="entry name" value="YpbB-like"/>
</dbReference>
<dbReference type="Proteomes" id="UP001601059">
    <property type="component" value="Unassembled WGS sequence"/>
</dbReference>
<proteinExistence type="predicted"/>
<sequence>MGIILHKVLLYCLYKIEGERSIYSIYHLLNGKKSSQTIQDAHLFQLSPFFNTYRQVTRNDLDEFIKESVQDQLLIKSNEHHYILSEKGMELIRNLFTQYPFLEHLNGWQYQGSERFWERLSLFVQVASNLAHSETNYFPIQRNKQVQLWMKNFLVHTDINRKELSQRLYDELVFCFNKKNAIDPSVLVVRLTGYNTIGRTKEQACEVLDMEYSLYHFQLLSLLHDMQKCIHGNKTKLPILSSMVEDLQDDVPLTHSTKRTYELISRGYTVEQIAIMRRLKKNTIEDHIVELALNIKEFDIEPYVDGNKQEKILEAAKKVPSKQLRYIREYVKEADYFEIRLVIAKSGDGK</sequence>
<feature type="domain" description="Helicase Helix-turn-helix" evidence="1">
    <location>
        <begin position="256"/>
        <end position="343"/>
    </location>
</feature>
<reference evidence="2 3" key="1">
    <citation type="submission" date="2024-08" db="EMBL/GenBank/DDBJ databases">
        <title>Two novel Cytobacillus novel species.</title>
        <authorList>
            <person name="Liu G."/>
        </authorList>
    </citation>
    <scope>NUCLEOTIDE SEQUENCE [LARGE SCALE GENOMIC DNA]</scope>
    <source>
        <strain evidence="2 3">FJAT-54145</strain>
    </source>
</reference>
<dbReference type="PIRSF" id="PIRSF021350">
    <property type="entry name" value="UCP021350"/>
    <property type="match status" value="1"/>
</dbReference>
<dbReference type="EMBL" id="JBIACK010000010">
    <property type="protein sequence ID" value="MFE8702637.1"/>
    <property type="molecule type" value="Genomic_DNA"/>
</dbReference>
<name>A0ABW6KGD2_9BACI</name>
<accession>A0ABW6KGD2</accession>
<gene>
    <name evidence="2" type="ORF">ACFYKX_18720</name>
</gene>
<dbReference type="Pfam" id="PF14493">
    <property type="entry name" value="HTH_40"/>
    <property type="match status" value="1"/>
</dbReference>
<protein>
    <submittedName>
        <fullName evidence="2">Helix-turn-helix domain-containing protein</fullName>
    </submittedName>
</protein>
<organism evidence="2 3">
    <name type="scientific">Cytobacillus spartinae</name>
    <dbReference type="NCBI Taxonomy" id="3299023"/>
    <lineage>
        <taxon>Bacteria</taxon>
        <taxon>Bacillati</taxon>
        <taxon>Bacillota</taxon>
        <taxon>Bacilli</taxon>
        <taxon>Bacillales</taxon>
        <taxon>Bacillaceae</taxon>
        <taxon>Cytobacillus</taxon>
    </lineage>
</organism>
<evidence type="ECO:0000313" key="3">
    <source>
        <dbReference type="Proteomes" id="UP001601059"/>
    </source>
</evidence>